<name>A0A915P6H6_9BILA</name>
<keyword evidence="2" id="KW-1185">Reference proteome</keyword>
<dbReference type="Proteomes" id="UP000887560">
    <property type="component" value="Unplaced"/>
</dbReference>
<evidence type="ECO:0000256" key="1">
    <source>
        <dbReference type="SAM" id="MobiDB-lite"/>
    </source>
</evidence>
<protein>
    <submittedName>
        <fullName evidence="3">Uncharacterized protein</fullName>
    </submittedName>
</protein>
<evidence type="ECO:0000313" key="3">
    <source>
        <dbReference type="WBParaSite" id="scf7180000423031.g10052"/>
    </source>
</evidence>
<proteinExistence type="predicted"/>
<dbReference type="WBParaSite" id="scf7180000423031.g10052">
    <property type="protein sequence ID" value="scf7180000423031.g10052"/>
    <property type="gene ID" value="scf7180000423031.g10052"/>
</dbReference>
<sequence length="53" mass="6178">MSKKKRDREKKKILESKNLGKESVDESLDIEMKDVEEEDLIEGISSHSNEMKL</sequence>
<reference evidence="3" key="1">
    <citation type="submission" date="2022-11" db="UniProtKB">
        <authorList>
            <consortium name="WormBaseParasite"/>
        </authorList>
    </citation>
    <scope>IDENTIFICATION</scope>
</reference>
<feature type="compositionally biased region" description="Basic and acidic residues" evidence="1">
    <location>
        <begin position="10"/>
        <end position="24"/>
    </location>
</feature>
<dbReference type="AlphaFoldDB" id="A0A915P6H6"/>
<feature type="region of interest" description="Disordered" evidence="1">
    <location>
        <begin position="1"/>
        <end position="29"/>
    </location>
</feature>
<evidence type="ECO:0000313" key="2">
    <source>
        <dbReference type="Proteomes" id="UP000887560"/>
    </source>
</evidence>
<accession>A0A915P6H6</accession>
<organism evidence="2 3">
    <name type="scientific">Meloidogyne floridensis</name>
    <dbReference type="NCBI Taxonomy" id="298350"/>
    <lineage>
        <taxon>Eukaryota</taxon>
        <taxon>Metazoa</taxon>
        <taxon>Ecdysozoa</taxon>
        <taxon>Nematoda</taxon>
        <taxon>Chromadorea</taxon>
        <taxon>Rhabditida</taxon>
        <taxon>Tylenchina</taxon>
        <taxon>Tylenchomorpha</taxon>
        <taxon>Tylenchoidea</taxon>
        <taxon>Meloidogynidae</taxon>
        <taxon>Meloidogyninae</taxon>
        <taxon>Meloidogyne</taxon>
    </lineage>
</organism>